<dbReference type="SUPFAM" id="SSF56801">
    <property type="entry name" value="Acetyl-CoA synthetase-like"/>
    <property type="match status" value="1"/>
</dbReference>
<dbReference type="InterPro" id="IPR001242">
    <property type="entry name" value="Condensation_dom"/>
</dbReference>
<dbReference type="InterPro" id="IPR009081">
    <property type="entry name" value="PP-bd_ACP"/>
</dbReference>
<dbReference type="Gene3D" id="1.10.1200.10">
    <property type="entry name" value="ACP-like"/>
    <property type="match status" value="1"/>
</dbReference>
<dbReference type="SUPFAM" id="SSF47336">
    <property type="entry name" value="ACP-like"/>
    <property type="match status" value="1"/>
</dbReference>
<dbReference type="Pfam" id="PF00501">
    <property type="entry name" value="AMP-binding"/>
    <property type="match status" value="1"/>
</dbReference>
<name>A0ABR3XGH9_9EURO</name>
<dbReference type="Pfam" id="PF00668">
    <property type="entry name" value="Condensation"/>
    <property type="match status" value="1"/>
</dbReference>
<dbReference type="PANTHER" id="PTHR45527:SF1">
    <property type="entry name" value="FATTY ACID SYNTHASE"/>
    <property type="match status" value="1"/>
</dbReference>
<accession>A0ABR3XGH9</accession>
<dbReference type="Gene3D" id="3.30.559.10">
    <property type="entry name" value="Chloramphenicol acetyltransferase-like domain"/>
    <property type="match status" value="1"/>
</dbReference>
<dbReference type="EMBL" id="JAVDPF010000018">
    <property type="protein sequence ID" value="KAL1875049.1"/>
    <property type="molecule type" value="Genomic_DNA"/>
</dbReference>
<dbReference type="InterPro" id="IPR045851">
    <property type="entry name" value="AMP-bd_C_sf"/>
</dbReference>
<dbReference type="InterPro" id="IPR000873">
    <property type="entry name" value="AMP-dep_synth/lig_dom"/>
</dbReference>
<evidence type="ECO:0000313" key="5">
    <source>
        <dbReference type="EMBL" id="KAL1875049.1"/>
    </source>
</evidence>
<dbReference type="Gene3D" id="3.40.50.12780">
    <property type="entry name" value="N-terminal domain of ligase-like"/>
    <property type="match status" value="1"/>
</dbReference>
<dbReference type="InterPro" id="IPR036736">
    <property type="entry name" value="ACP-like_sf"/>
</dbReference>
<comment type="caution">
    <text evidence="5">The sequence shown here is derived from an EMBL/GenBank/DDBJ whole genome shotgun (WGS) entry which is preliminary data.</text>
</comment>
<dbReference type="CDD" id="cd05918">
    <property type="entry name" value="A_NRPS_SidN3_like"/>
    <property type="match status" value="1"/>
</dbReference>
<proteinExistence type="predicted"/>
<protein>
    <submittedName>
        <fullName evidence="5">NRPS protein</fullName>
    </submittedName>
</protein>
<dbReference type="CDD" id="cd19545">
    <property type="entry name" value="FUM14_C_NRPS-like"/>
    <property type="match status" value="1"/>
</dbReference>
<evidence type="ECO:0000256" key="1">
    <source>
        <dbReference type="ARBA" id="ARBA00022450"/>
    </source>
</evidence>
<gene>
    <name evidence="5" type="ORF">Plec18167_005717</name>
</gene>
<keyword evidence="3" id="KW-0436">Ligase</keyword>
<organism evidence="5 6">
    <name type="scientific">Paecilomyces lecythidis</name>
    <dbReference type="NCBI Taxonomy" id="3004212"/>
    <lineage>
        <taxon>Eukaryota</taxon>
        <taxon>Fungi</taxon>
        <taxon>Dikarya</taxon>
        <taxon>Ascomycota</taxon>
        <taxon>Pezizomycotina</taxon>
        <taxon>Eurotiomycetes</taxon>
        <taxon>Eurotiomycetidae</taxon>
        <taxon>Eurotiales</taxon>
        <taxon>Thermoascaceae</taxon>
        <taxon>Paecilomyces</taxon>
    </lineage>
</organism>
<dbReference type="PANTHER" id="PTHR45527">
    <property type="entry name" value="NONRIBOSOMAL PEPTIDE SYNTHETASE"/>
    <property type="match status" value="1"/>
</dbReference>
<dbReference type="InterPro" id="IPR042099">
    <property type="entry name" value="ANL_N_sf"/>
</dbReference>
<sequence>MLWASVLGVEASNIGADDTFFKHGGDSVGAIRLAAAAREVGLTLTVANILQTPTLSQMARNVTSSLGNLRNDPTITYTPFSMVPEGILAGNLKEEITILCQVSFDCLEDIYPCTPMQEGLITLTERQPEAYITRNVYRLPKGIDMERFKRSWEAVWQSQCILRTRVVHTKSSGFFQVVLKQNMVWESSGELEDLPGIHDSLPFTNGGALSRYTIVGRAGGTQYFVWTIHHALYDGWSVSILLDTVEKLYKGVCGSTQTVTANYAAFVEFVSAIDAQKSDNFWRSHLTDPTCVHFPRLLEQPYTVEAKGYLQRTSSIWKPSWSVFGEILTGRDVPVKGITEIIGPTMAIVPTRVNIDKQSSVRCFLELVQKQLTETLPYQFAGLQRIKRLSADASLSCDFQNILTIEQESERLPEDMWVLLQKESVQSRFFTYPLNVTFEHAGFCSGSRKQASASLITRQSRVLQFSSYTFDASLIEILTTLLSGGCVCVPDENSRLNALEDVINKMKVTTAILTPTVAGLMTPSEVRCLQTLVLVGEPMTSEHISTWAQSVVLVNGYGPSECSVAAAFKTDMTTDTDPANIGNPVDTCWIVDPQNHDRLVPVGCVGELVIEGPTVGRGYLNNEAKTAQSFIHNPSWPVTGTYPFTRHERRIYKTGDLVKYAPDSSGEILYVGRKDNQEKLHGQRIELEEVEHCLKKDQLVHNAIVMLPKLGPCSGKLVAALTLKDFTTSSSLEEFALVEGNAVSTHIASIRRQLESSLPMYMIPSNWIVLQKLPLMSSGKLDRSAVTRFVEKMNDITYEQVASYGLYDIDEPRQASSIEKRLQEIWSEVLNLPTGKIGWNRSFIYLVGKITLLWHYRS</sequence>
<evidence type="ECO:0000256" key="2">
    <source>
        <dbReference type="ARBA" id="ARBA00022553"/>
    </source>
</evidence>
<evidence type="ECO:0000313" key="6">
    <source>
        <dbReference type="Proteomes" id="UP001583193"/>
    </source>
</evidence>
<keyword evidence="6" id="KW-1185">Reference proteome</keyword>
<evidence type="ECO:0000259" key="4">
    <source>
        <dbReference type="PROSITE" id="PS50075"/>
    </source>
</evidence>
<dbReference type="PROSITE" id="PS50075">
    <property type="entry name" value="CARRIER"/>
    <property type="match status" value="1"/>
</dbReference>
<dbReference type="Pfam" id="PF00550">
    <property type="entry name" value="PP-binding"/>
    <property type="match status" value="1"/>
</dbReference>
<keyword evidence="1" id="KW-0596">Phosphopantetheine</keyword>
<keyword evidence="2" id="KW-0597">Phosphoprotein</keyword>
<dbReference type="Gene3D" id="3.30.300.30">
    <property type="match status" value="1"/>
</dbReference>
<evidence type="ECO:0000256" key="3">
    <source>
        <dbReference type="ARBA" id="ARBA00022598"/>
    </source>
</evidence>
<dbReference type="InterPro" id="IPR023213">
    <property type="entry name" value="CAT-like_dom_sf"/>
</dbReference>
<reference evidence="5 6" key="1">
    <citation type="journal article" date="2024" name="IMA Fungus">
        <title>IMA Genome - F19 : A genome assembly and annotation guide to empower mycologists, including annotated draft genome sequences of Ceratocystis pirilliformis, Diaporthe australafricana, Fusarium ophioides, Paecilomyces lecythidis, and Sporothrix stenoceras.</title>
        <authorList>
            <person name="Aylward J."/>
            <person name="Wilson A.M."/>
            <person name="Visagie C.M."/>
            <person name="Spraker J."/>
            <person name="Barnes I."/>
            <person name="Buitendag C."/>
            <person name="Ceriani C."/>
            <person name="Del Mar Angel L."/>
            <person name="du Plessis D."/>
            <person name="Fuchs T."/>
            <person name="Gasser K."/>
            <person name="Kramer D."/>
            <person name="Li W."/>
            <person name="Munsamy K."/>
            <person name="Piso A."/>
            <person name="Price J.L."/>
            <person name="Sonnekus B."/>
            <person name="Thomas C."/>
            <person name="van der Nest A."/>
            <person name="van Dijk A."/>
            <person name="van Heerden A."/>
            <person name="van Vuuren N."/>
            <person name="Yilmaz N."/>
            <person name="Duong T.A."/>
            <person name="van der Merwe N.A."/>
            <person name="Wingfield M.J."/>
            <person name="Wingfield B.D."/>
        </authorList>
    </citation>
    <scope>NUCLEOTIDE SEQUENCE [LARGE SCALE GENOMIC DNA]</scope>
    <source>
        <strain evidence="5 6">CMW 18167</strain>
    </source>
</reference>
<feature type="domain" description="Carrier" evidence="4">
    <location>
        <begin position="1"/>
        <end position="66"/>
    </location>
</feature>
<dbReference type="SUPFAM" id="SSF52777">
    <property type="entry name" value="CoA-dependent acyltransferases"/>
    <property type="match status" value="2"/>
</dbReference>
<dbReference type="Proteomes" id="UP001583193">
    <property type="component" value="Unassembled WGS sequence"/>
</dbReference>